<protein>
    <submittedName>
        <fullName evidence="1">Uncharacterized protein</fullName>
    </submittedName>
</protein>
<keyword evidence="2" id="KW-1185">Reference proteome</keyword>
<dbReference type="Proteomes" id="UP001469553">
    <property type="component" value="Unassembled WGS sequence"/>
</dbReference>
<gene>
    <name evidence="1" type="ORF">AMECASPLE_010845</name>
</gene>
<sequence length="121" mass="13401">MCSSRLFQGLGPATEKVCLPLSFCLVLATDWSSRSADLRERGDTHGCKSSKMQGGEIPFKDLNKRFLKVILKLTGNQCSKRKTGEMCANFCMLVKRHAAAFCTNCRHAVEGLLTPNYSPLQ</sequence>
<evidence type="ECO:0000313" key="1">
    <source>
        <dbReference type="EMBL" id="MEQ2291188.1"/>
    </source>
</evidence>
<comment type="caution">
    <text evidence="1">The sequence shown here is derived from an EMBL/GenBank/DDBJ whole genome shotgun (WGS) entry which is preliminary data.</text>
</comment>
<dbReference type="EMBL" id="JAHRIP010028852">
    <property type="protein sequence ID" value="MEQ2291188.1"/>
    <property type="molecule type" value="Genomic_DNA"/>
</dbReference>
<accession>A0ABV0YBM7</accession>
<name>A0ABV0YBM7_9TELE</name>
<organism evidence="1 2">
    <name type="scientific">Ameca splendens</name>
    <dbReference type="NCBI Taxonomy" id="208324"/>
    <lineage>
        <taxon>Eukaryota</taxon>
        <taxon>Metazoa</taxon>
        <taxon>Chordata</taxon>
        <taxon>Craniata</taxon>
        <taxon>Vertebrata</taxon>
        <taxon>Euteleostomi</taxon>
        <taxon>Actinopterygii</taxon>
        <taxon>Neopterygii</taxon>
        <taxon>Teleostei</taxon>
        <taxon>Neoteleostei</taxon>
        <taxon>Acanthomorphata</taxon>
        <taxon>Ovalentaria</taxon>
        <taxon>Atherinomorphae</taxon>
        <taxon>Cyprinodontiformes</taxon>
        <taxon>Goodeidae</taxon>
        <taxon>Ameca</taxon>
    </lineage>
</organism>
<reference evidence="1 2" key="1">
    <citation type="submission" date="2021-06" db="EMBL/GenBank/DDBJ databases">
        <authorList>
            <person name="Palmer J.M."/>
        </authorList>
    </citation>
    <scope>NUCLEOTIDE SEQUENCE [LARGE SCALE GENOMIC DNA]</scope>
    <source>
        <strain evidence="1 2">AS_MEX2019</strain>
        <tissue evidence="1">Muscle</tissue>
    </source>
</reference>
<evidence type="ECO:0000313" key="2">
    <source>
        <dbReference type="Proteomes" id="UP001469553"/>
    </source>
</evidence>
<proteinExistence type="predicted"/>